<dbReference type="PANTHER" id="PTHR10582:SF2">
    <property type="entry name" value="INACTIVE"/>
    <property type="match status" value="1"/>
</dbReference>
<keyword evidence="17" id="KW-1185">Reference proteome</keyword>
<evidence type="ECO:0000256" key="14">
    <source>
        <dbReference type="SAM" id="Phobius"/>
    </source>
</evidence>
<evidence type="ECO:0000256" key="9">
    <source>
        <dbReference type="ARBA" id="ARBA00022989"/>
    </source>
</evidence>
<dbReference type="InterPro" id="IPR036770">
    <property type="entry name" value="Ankyrin_rpt-contain_sf"/>
</dbReference>
<evidence type="ECO:0000256" key="1">
    <source>
        <dbReference type="ARBA" id="ARBA00004651"/>
    </source>
</evidence>
<keyword evidence="11 14" id="KW-0472">Membrane</keyword>
<gene>
    <name evidence="16" type="ORF">MAR_033573</name>
</gene>
<evidence type="ECO:0000256" key="7">
    <source>
        <dbReference type="ARBA" id="ARBA00022737"/>
    </source>
</evidence>
<evidence type="ECO:0000256" key="3">
    <source>
        <dbReference type="ARBA" id="ARBA00022475"/>
    </source>
</evidence>
<dbReference type="InterPro" id="IPR002110">
    <property type="entry name" value="Ankyrin_rpt"/>
</dbReference>
<feature type="transmembrane region" description="Helical" evidence="14">
    <location>
        <begin position="521"/>
        <end position="539"/>
    </location>
</feature>
<evidence type="ECO:0000256" key="2">
    <source>
        <dbReference type="ARBA" id="ARBA00022448"/>
    </source>
</evidence>
<feature type="transmembrane region" description="Helical" evidence="14">
    <location>
        <begin position="452"/>
        <end position="472"/>
    </location>
</feature>
<evidence type="ECO:0000256" key="10">
    <source>
        <dbReference type="ARBA" id="ARBA00023065"/>
    </source>
</evidence>
<evidence type="ECO:0000256" key="13">
    <source>
        <dbReference type="PROSITE-ProRule" id="PRU00023"/>
    </source>
</evidence>
<keyword evidence="2" id="KW-0813">Transport</keyword>
<dbReference type="Pfam" id="PF00520">
    <property type="entry name" value="Ion_trans"/>
    <property type="match status" value="1"/>
</dbReference>
<keyword evidence="4" id="KW-0109">Calcium transport</keyword>
<evidence type="ECO:0000256" key="6">
    <source>
        <dbReference type="ARBA" id="ARBA00022692"/>
    </source>
</evidence>
<evidence type="ECO:0000259" key="15">
    <source>
        <dbReference type="Pfam" id="PF00520"/>
    </source>
</evidence>
<dbReference type="PROSITE" id="PS50297">
    <property type="entry name" value="ANK_REP_REGION"/>
    <property type="match status" value="1"/>
</dbReference>
<accession>A0ABY7GIL6</accession>
<keyword evidence="3" id="KW-1003">Cell membrane</keyword>
<name>A0ABY7GIL6_MYAAR</name>
<dbReference type="PROSITE" id="PS50088">
    <property type="entry name" value="ANK_REPEAT"/>
    <property type="match status" value="1"/>
</dbReference>
<feature type="transmembrane region" description="Helical" evidence="14">
    <location>
        <begin position="493"/>
        <end position="515"/>
    </location>
</feature>
<dbReference type="SMART" id="SM00248">
    <property type="entry name" value="ANK"/>
    <property type="match status" value="4"/>
</dbReference>
<protein>
    <submittedName>
        <fullName evidence="16">TRPV6-like protein</fullName>
    </submittedName>
</protein>
<evidence type="ECO:0000256" key="5">
    <source>
        <dbReference type="ARBA" id="ARBA00022673"/>
    </source>
</evidence>
<organism evidence="16 17">
    <name type="scientific">Mya arenaria</name>
    <name type="common">Soft-shell clam</name>
    <dbReference type="NCBI Taxonomy" id="6604"/>
    <lineage>
        <taxon>Eukaryota</taxon>
        <taxon>Metazoa</taxon>
        <taxon>Spiralia</taxon>
        <taxon>Lophotrochozoa</taxon>
        <taxon>Mollusca</taxon>
        <taxon>Bivalvia</taxon>
        <taxon>Autobranchia</taxon>
        <taxon>Heteroconchia</taxon>
        <taxon>Euheterodonta</taxon>
        <taxon>Imparidentia</taxon>
        <taxon>Neoheterodontei</taxon>
        <taxon>Myida</taxon>
        <taxon>Myoidea</taxon>
        <taxon>Myidae</taxon>
        <taxon>Mya</taxon>
    </lineage>
</organism>
<feature type="transmembrane region" description="Helical" evidence="14">
    <location>
        <begin position="624"/>
        <end position="648"/>
    </location>
</feature>
<evidence type="ECO:0000256" key="4">
    <source>
        <dbReference type="ARBA" id="ARBA00022568"/>
    </source>
</evidence>
<keyword evidence="10" id="KW-0406">Ion transport</keyword>
<evidence type="ECO:0000313" key="16">
    <source>
        <dbReference type="EMBL" id="WAR31031.1"/>
    </source>
</evidence>
<dbReference type="InterPro" id="IPR005821">
    <property type="entry name" value="Ion_trans_dom"/>
</dbReference>
<evidence type="ECO:0000256" key="12">
    <source>
        <dbReference type="ARBA" id="ARBA00023303"/>
    </source>
</evidence>
<feature type="transmembrane region" description="Helical" evidence="14">
    <location>
        <begin position="363"/>
        <end position="380"/>
    </location>
</feature>
<evidence type="ECO:0000256" key="11">
    <source>
        <dbReference type="ARBA" id="ARBA00023136"/>
    </source>
</evidence>
<feature type="domain" description="Ion transport" evidence="15">
    <location>
        <begin position="457"/>
        <end position="654"/>
    </location>
</feature>
<keyword evidence="13" id="KW-0040">ANK repeat</keyword>
<keyword evidence="12" id="KW-0407">Ion channel</keyword>
<evidence type="ECO:0000256" key="8">
    <source>
        <dbReference type="ARBA" id="ARBA00022837"/>
    </source>
</evidence>
<dbReference type="InterPro" id="IPR024862">
    <property type="entry name" value="TRPV"/>
</dbReference>
<dbReference type="EMBL" id="CP111028">
    <property type="protein sequence ID" value="WAR31031.1"/>
    <property type="molecule type" value="Genomic_DNA"/>
</dbReference>
<dbReference type="Gene3D" id="1.25.40.20">
    <property type="entry name" value="Ankyrin repeat-containing domain"/>
    <property type="match status" value="1"/>
</dbReference>
<feature type="transmembrane region" description="Helical" evidence="14">
    <location>
        <begin position="560"/>
        <end position="579"/>
    </location>
</feature>
<dbReference type="PANTHER" id="PTHR10582">
    <property type="entry name" value="TRANSIENT RECEPTOR POTENTIAL ION CHANNEL PROTEIN"/>
    <property type="match status" value="1"/>
</dbReference>
<comment type="subcellular location">
    <subcellularLocation>
        <location evidence="1">Cell membrane</location>
        <topology evidence="1">Multi-pass membrane protein</topology>
    </subcellularLocation>
</comment>
<dbReference type="SUPFAM" id="SSF48403">
    <property type="entry name" value="Ankyrin repeat"/>
    <property type="match status" value="1"/>
</dbReference>
<keyword evidence="8" id="KW-0106">Calcium</keyword>
<feature type="repeat" description="ANK" evidence="13">
    <location>
        <begin position="182"/>
        <end position="214"/>
    </location>
</feature>
<feature type="transmembrane region" description="Helical" evidence="14">
    <location>
        <begin position="599"/>
        <end position="617"/>
    </location>
</feature>
<keyword evidence="6 14" id="KW-0812">Transmembrane</keyword>
<dbReference type="Proteomes" id="UP001164746">
    <property type="component" value="Chromosome 17"/>
</dbReference>
<evidence type="ECO:0000313" key="17">
    <source>
        <dbReference type="Proteomes" id="UP001164746"/>
    </source>
</evidence>
<keyword evidence="5" id="KW-0107">Calcium channel</keyword>
<keyword evidence="9 14" id="KW-1133">Transmembrane helix</keyword>
<proteinExistence type="predicted"/>
<sequence>MNMNGHANAFEEMMDETLPDDDDTIITDTPVETFKQPLDIGDPYAIVKDIARCPQRAKKRFNTFKKILFEIGHEKLIEDSEKENRKGETILHTVIKTFDFKNDVEKKVALILIEKFPKLLLQDRSNSEYAGQTPLHMAVCKGNVWLVGIMMNQLSKKEYETWKVTLLKGRAYGDIFRSTVMMGELPLTIAALTFDKGMFDLLLNEGAEIDARNGRQGDNVCHSLIRYGYLYPDKLDDVVEMCRKITEDTTPFDNSERAVRGRKLRKKIWLMENNDGLNPLQLATTHGLHQVFCLVMDLEAYCSENCQDGLFDIKVYDVTEIDAISSMPKDELVGVDTSMNTILTPENLSRRKLSEKAAPFKKSILMILMQLDPSVAFHFIMFPPIRRIINQKWRAYRKFFFPLWLFHFAFMCILTWYAVEGSQQSYNDANGTGFDRAAKPSFKRPIPKDGFITSYSIIAAVVGTLYLAQDILRIAKGKMPWNSSMFWNPYSNGWFRVLFIVFPLCLIVDLFPAIWSDRYEHYCLIFATLIGWFLVVFFLRAIRPFSFFTVLMQKVLIGDVFRFSVILALEILAFSTAMYMSLQGSDAILDGEYQDFGRIILSMFKLMVGLGDVANVYQARHPFICILIFAGFIIMTTLLMVNALIAMMGRTCVELIEDVGNVRSHDRHCKLQRLSVILFMESILPNSWIHKIGVKDRVHRYSNVADRRKKVQRYKLEIRSVLNDDEDDDNEEPAESSAGFRSLVIKALKSKSDEKPTRPLSGISDKLRNLFKKASRKSRQDPRDVAEDVQPNHFQVQPPVTQVFGMNPSAAEFGFNEGYSAPGHGTIDIYHINNCRNCSVSDIADEIHITNIPQER</sequence>
<reference evidence="16" key="1">
    <citation type="submission" date="2022-11" db="EMBL/GenBank/DDBJ databases">
        <title>Centuries of genome instability and evolution in soft-shell clam transmissible cancer (bioRxiv).</title>
        <authorList>
            <person name="Hart S.F.M."/>
            <person name="Yonemitsu M.A."/>
            <person name="Giersch R.M."/>
            <person name="Beal B.F."/>
            <person name="Arriagada G."/>
            <person name="Davis B.W."/>
            <person name="Ostrander E.A."/>
            <person name="Goff S.P."/>
            <person name="Metzger M.J."/>
        </authorList>
    </citation>
    <scope>NUCLEOTIDE SEQUENCE</scope>
    <source>
        <strain evidence="16">MELC-2E11</strain>
        <tissue evidence="16">Siphon/mantle</tissue>
    </source>
</reference>
<keyword evidence="7" id="KW-0677">Repeat</keyword>
<feature type="transmembrane region" description="Helical" evidence="14">
    <location>
        <begin position="400"/>
        <end position="419"/>
    </location>
</feature>